<dbReference type="GO" id="GO:0046464">
    <property type="term" value="P:acylglycerol catabolic process"/>
    <property type="evidence" value="ECO:0007669"/>
    <property type="project" value="TreeGrafter"/>
</dbReference>
<organism evidence="3 4">
    <name type="scientific">Pseudolysobacter antarcticus</name>
    <dbReference type="NCBI Taxonomy" id="2511995"/>
    <lineage>
        <taxon>Bacteria</taxon>
        <taxon>Pseudomonadati</taxon>
        <taxon>Pseudomonadota</taxon>
        <taxon>Gammaproteobacteria</taxon>
        <taxon>Lysobacterales</taxon>
        <taxon>Rhodanobacteraceae</taxon>
        <taxon>Pseudolysobacter</taxon>
    </lineage>
</organism>
<dbReference type="GO" id="GO:0047372">
    <property type="term" value="F:monoacylglycerol lipase activity"/>
    <property type="evidence" value="ECO:0007669"/>
    <property type="project" value="TreeGrafter"/>
</dbReference>
<dbReference type="EMBL" id="CP035704">
    <property type="protein sequence ID" value="QBB72222.1"/>
    <property type="molecule type" value="Genomic_DNA"/>
</dbReference>
<dbReference type="Pfam" id="PF00561">
    <property type="entry name" value="Abhydrolase_1"/>
    <property type="match status" value="1"/>
</dbReference>
<evidence type="ECO:0000259" key="2">
    <source>
        <dbReference type="Pfam" id="PF00561"/>
    </source>
</evidence>
<keyword evidence="1" id="KW-1133">Transmembrane helix</keyword>
<evidence type="ECO:0000313" key="3">
    <source>
        <dbReference type="EMBL" id="QBB72222.1"/>
    </source>
</evidence>
<dbReference type="Gene3D" id="3.40.50.1820">
    <property type="entry name" value="alpha/beta hydrolase"/>
    <property type="match status" value="1"/>
</dbReference>
<keyword evidence="4" id="KW-1185">Reference proteome</keyword>
<keyword evidence="1" id="KW-0812">Transmembrane</keyword>
<dbReference type="Proteomes" id="UP000291562">
    <property type="component" value="Chromosome"/>
</dbReference>
<dbReference type="PRINTS" id="PR00111">
    <property type="entry name" value="ABHYDROLASE"/>
</dbReference>
<feature type="transmembrane region" description="Helical" evidence="1">
    <location>
        <begin position="29"/>
        <end position="52"/>
    </location>
</feature>
<dbReference type="SUPFAM" id="SSF53474">
    <property type="entry name" value="alpha/beta-Hydrolases"/>
    <property type="match status" value="1"/>
</dbReference>
<evidence type="ECO:0000313" key="4">
    <source>
        <dbReference type="Proteomes" id="UP000291562"/>
    </source>
</evidence>
<keyword evidence="3" id="KW-0378">Hydrolase</keyword>
<dbReference type="InterPro" id="IPR050266">
    <property type="entry name" value="AB_hydrolase_sf"/>
</dbReference>
<dbReference type="PANTHER" id="PTHR43798">
    <property type="entry name" value="MONOACYLGLYCEROL LIPASE"/>
    <property type="match status" value="1"/>
</dbReference>
<accession>A0A411HP32</accession>
<reference evidence="3 4" key="1">
    <citation type="submission" date="2019-01" db="EMBL/GenBank/DDBJ databases">
        <title>Pseudolysobacter antarctica gen. nov., sp. nov., isolated from Fildes Peninsula, Antarctica.</title>
        <authorList>
            <person name="Wei Z."/>
            <person name="Peng F."/>
        </authorList>
    </citation>
    <scope>NUCLEOTIDE SEQUENCE [LARGE SCALE GENOMIC DNA]</scope>
    <source>
        <strain evidence="3 4">AQ6-296</strain>
    </source>
</reference>
<dbReference type="InterPro" id="IPR000639">
    <property type="entry name" value="Epox_hydrolase-like"/>
</dbReference>
<sequence>MKVRSRIRATPAVSDLAIDKRLRENKMRWLKLLIWSLFIVVVVIALTLFSLYEFAPGTLFKWQGMAQSMMAGLHKQHIKIGDHDWVYLEGGEGPPVVLLHGFDANKNVWVGFARQLLPNYHVVIPDLPGWGESTRLDSADYGIAAQAARLSEFVTALKLPAVNIAGNSMGGHIAGIFAARYPQQVASLALLDSAGVHFKPNDFARRVYAGENPFNVDTPQQLDALLALVFAHPPQIPAGIKQEIVARNIASHAFFQKVLDQIGKGDLAFLLENELGKIQAPTLIIWCRADQLLDVSSVEVLQKGLAHSQTELFEGCGHVPMMELPQATGHRYRGFLQGGSNPINTAPQR</sequence>
<dbReference type="AlphaFoldDB" id="A0A411HP32"/>
<dbReference type="PANTHER" id="PTHR43798:SF5">
    <property type="entry name" value="MONOACYLGLYCEROL LIPASE ABHD6"/>
    <property type="match status" value="1"/>
</dbReference>
<feature type="domain" description="AB hydrolase-1" evidence="2">
    <location>
        <begin position="94"/>
        <end position="205"/>
    </location>
</feature>
<name>A0A411HP32_9GAMM</name>
<keyword evidence="1" id="KW-0472">Membrane</keyword>
<dbReference type="InterPro" id="IPR000073">
    <property type="entry name" value="AB_hydrolase_1"/>
</dbReference>
<dbReference type="KEGG" id="xbc:ELE36_18650"/>
<proteinExistence type="predicted"/>
<dbReference type="PRINTS" id="PR00412">
    <property type="entry name" value="EPOXHYDRLASE"/>
</dbReference>
<dbReference type="GO" id="GO:0016020">
    <property type="term" value="C:membrane"/>
    <property type="evidence" value="ECO:0007669"/>
    <property type="project" value="TreeGrafter"/>
</dbReference>
<gene>
    <name evidence="3" type="ORF">ELE36_18650</name>
</gene>
<evidence type="ECO:0000256" key="1">
    <source>
        <dbReference type="SAM" id="Phobius"/>
    </source>
</evidence>
<protein>
    <submittedName>
        <fullName evidence="3">Alpha/beta fold hydrolase</fullName>
    </submittedName>
</protein>
<dbReference type="InterPro" id="IPR029058">
    <property type="entry name" value="AB_hydrolase_fold"/>
</dbReference>
<dbReference type="OrthoDB" id="2086224at2"/>